<feature type="compositionally biased region" description="Low complexity" evidence="1">
    <location>
        <begin position="95"/>
        <end position="114"/>
    </location>
</feature>
<dbReference type="AlphaFoldDB" id="A0A5B7DVY7"/>
<feature type="region of interest" description="Disordered" evidence="1">
    <location>
        <begin position="55"/>
        <end position="114"/>
    </location>
</feature>
<gene>
    <name evidence="2" type="ORF">E2C01_018371</name>
</gene>
<evidence type="ECO:0000256" key="1">
    <source>
        <dbReference type="SAM" id="MobiDB-lite"/>
    </source>
</evidence>
<proteinExistence type="predicted"/>
<accession>A0A5B7DVY7</accession>
<evidence type="ECO:0000313" key="3">
    <source>
        <dbReference type="Proteomes" id="UP000324222"/>
    </source>
</evidence>
<name>A0A5B7DVY7_PORTR</name>
<sequence length="114" mass="12964">MRIPCQTDCREWERENKGEESLFLAVTTMRERARATSSSRELCAFSQPFCSHPDTCHRNTRQSKHKESDPPESLVPWACETTVPKHWQPGTAHDSSSSSSGRRQSCSIRVLEAD</sequence>
<organism evidence="2 3">
    <name type="scientific">Portunus trituberculatus</name>
    <name type="common">Swimming crab</name>
    <name type="synonym">Neptunus trituberculatus</name>
    <dbReference type="NCBI Taxonomy" id="210409"/>
    <lineage>
        <taxon>Eukaryota</taxon>
        <taxon>Metazoa</taxon>
        <taxon>Ecdysozoa</taxon>
        <taxon>Arthropoda</taxon>
        <taxon>Crustacea</taxon>
        <taxon>Multicrustacea</taxon>
        <taxon>Malacostraca</taxon>
        <taxon>Eumalacostraca</taxon>
        <taxon>Eucarida</taxon>
        <taxon>Decapoda</taxon>
        <taxon>Pleocyemata</taxon>
        <taxon>Brachyura</taxon>
        <taxon>Eubrachyura</taxon>
        <taxon>Portunoidea</taxon>
        <taxon>Portunidae</taxon>
        <taxon>Portuninae</taxon>
        <taxon>Portunus</taxon>
    </lineage>
</organism>
<protein>
    <submittedName>
        <fullName evidence="2">Uncharacterized protein</fullName>
    </submittedName>
</protein>
<comment type="caution">
    <text evidence="2">The sequence shown here is derived from an EMBL/GenBank/DDBJ whole genome shotgun (WGS) entry which is preliminary data.</text>
</comment>
<keyword evidence="3" id="KW-1185">Reference proteome</keyword>
<dbReference type="EMBL" id="VSRR010001439">
    <property type="protein sequence ID" value="MPC25267.1"/>
    <property type="molecule type" value="Genomic_DNA"/>
</dbReference>
<evidence type="ECO:0000313" key="2">
    <source>
        <dbReference type="EMBL" id="MPC25267.1"/>
    </source>
</evidence>
<dbReference type="Proteomes" id="UP000324222">
    <property type="component" value="Unassembled WGS sequence"/>
</dbReference>
<reference evidence="2 3" key="1">
    <citation type="submission" date="2019-05" db="EMBL/GenBank/DDBJ databases">
        <title>Another draft genome of Portunus trituberculatus and its Hox gene families provides insights of decapod evolution.</title>
        <authorList>
            <person name="Jeong J.-H."/>
            <person name="Song I."/>
            <person name="Kim S."/>
            <person name="Choi T."/>
            <person name="Kim D."/>
            <person name="Ryu S."/>
            <person name="Kim W."/>
        </authorList>
    </citation>
    <scope>NUCLEOTIDE SEQUENCE [LARGE SCALE GENOMIC DNA]</scope>
    <source>
        <tissue evidence="2">Muscle</tissue>
    </source>
</reference>